<dbReference type="InterPro" id="IPR029024">
    <property type="entry name" value="TerB-like"/>
</dbReference>
<proteinExistence type="predicted"/>
<reference evidence="2 3" key="1">
    <citation type="submission" date="2022-10" db="EMBL/GenBank/DDBJ databases">
        <title>Defluviimonas sp. nov., isolated from ocean surface water.</title>
        <authorList>
            <person name="He W."/>
            <person name="Wang L."/>
            <person name="Zhang D.-F."/>
        </authorList>
    </citation>
    <scope>NUCLEOTIDE SEQUENCE [LARGE SCALE GENOMIC DNA]</scope>
    <source>
        <strain evidence="2 3">WL0075</strain>
    </source>
</reference>
<protein>
    <submittedName>
        <fullName evidence="2">TerB family tellurite resistance protein</fullName>
    </submittedName>
</protein>
<feature type="domain" description="Co-chaperone DjlA N-terminal" evidence="1">
    <location>
        <begin position="22"/>
        <end position="139"/>
    </location>
</feature>
<dbReference type="SUPFAM" id="SSF158682">
    <property type="entry name" value="TerB-like"/>
    <property type="match status" value="1"/>
</dbReference>
<evidence type="ECO:0000313" key="3">
    <source>
        <dbReference type="Proteomes" id="UP001652503"/>
    </source>
</evidence>
<dbReference type="Proteomes" id="UP001652503">
    <property type="component" value="Unassembled WGS sequence"/>
</dbReference>
<evidence type="ECO:0000259" key="1">
    <source>
        <dbReference type="Pfam" id="PF05099"/>
    </source>
</evidence>
<dbReference type="CDD" id="cd07313">
    <property type="entry name" value="terB_like_2"/>
    <property type="match status" value="1"/>
</dbReference>
<dbReference type="EMBL" id="JAOWLA010000010">
    <property type="protein sequence ID" value="MCV2865443.1"/>
    <property type="molecule type" value="Genomic_DNA"/>
</dbReference>
<accession>A0ABT2Z2X3</accession>
<dbReference type="Gene3D" id="1.10.3680.10">
    <property type="entry name" value="TerB-like"/>
    <property type="match status" value="1"/>
</dbReference>
<dbReference type="Pfam" id="PF05099">
    <property type="entry name" value="TerB"/>
    <property type="match status" value="1"/>
</dbReference>
<sequence length="145" mass="15785">MFGKLLSALMAPSPSLPPDDARLALAALLVRIARADGVYTQLEATRIDRVLTDRHQLSPFEAASLRQSAEGLEVEAPDTVRFTRALKDAVPHEARIALVESLWSVALADGERAPEEDAVIRLATNLLGVSDAESAMARQRTETRR</sequence>
<gene>
    <name evidence="2" type="ORF">OE647_11975</name>
</gene>
<keyword evidence="3" id="KW-1185">Reference proteome</keyword>
<organism evidence="2 3">
    <name type="scientific">Albidovulum sediminicola</name>
    <dbReference type="NCBI Taxonomy" id="2984331"/>
    <lineage>
        <taxon>Bacteria</taxon>
        <taxon>Pseudomonadati</taxon>
        <taxon>Pseudomonadota</taxon>
        <taxon>Alphaproteobacteria</taxon>
        <taxon>Rhodobacterales</taxon>
        <taxon>Paracoccaceae</taxon>
        <taxon>Albidovulum</taxon>
    </lineage>
</organism>
<evidence type="ECO:0000313" key="2">
    <source>
        <dbReference type="EMBL" id="MCV2865443.1"/>
    </source>
</evidence>
<name>A0ABT2Z2X3_9RHOB</name>
<dbReference type="RefSeq" id="WP_263722035.1">
    <property type="nucleotide sequence ID" value="NZ_JAOWLA010000010.1"/>
</dbReference>
<comment type="caution">
    <text evidence="2">The sequence shown here is derived from an EMBL/GenBank/DDBJ whole genome shotgun (WGS) entry which is preliminary data.</text>
</comment>
<dbReference type="InterPro" id="IPR007791">
    <property type="entry name" value="DjlA_N"/>
</dbReference>